<organism evidence="1 2">
    <name type="scientific">Acorus gramineus</name>
    <name type="common">Dwarf sweet flag</name>
    <dbReference type="NCBI Taxonomy" id="55184"/>
    <lineage>
        <taxon>Eukaryota</taxon>
        <taxon>Viridiplantae</taxon>
        <taxon>Streptophyta</taxon>
        <taxon>Embryophyta</taxon>
        <taxon>Tracheophyta</taxon>
        <taxon>Spermatophyta</taxon>
        <taxon>Magnoliopsida</taxon>
        <taxon>Liliopsida</taxon>
        <taxon>Acoraceae</taxon>
        <taxon>Acorus</taxon>
    </lineage>
</organism>
<dbReference type="AlphaFoldDB" id="A0AAV9A5S7"/>
<name>A0AAV9A5S7_ACOGR</name>
<reference evidence="1" key="2">
    <citation type="submission" date="2023-06" db="EMBL/GenBank/DDBJ databases">
        <authorList>
            <person name="Ma L."/>
            <person name="Liu K.-W."/>
            <person name="Li Z."/>
            <person name="Hsiao Y.-Y."/>
            <person name="Qi Y."/>
            <person name="Fu T."/>
            <person name="Tang G."/>
            <person name="Zhang D."/>
            <person name="Sun W.-H."/>
            <person name="Liu D.-K."/>
            <person name="Li Y."/>
            <person name="Chen G.-Z."/>
            <person name="Liu X.-D."/>
            <person name="Liao X.-Y."/>
            <person name="Jiang Y.-T."/>
            <person name="Yu X."/>
            <person name="Hao Y."/>
            <person name="Huang J."/>
            <person name="Zhao X.-W."/>
            <person name="Ke S."/>
            <person name="Chen Y.-Y."/>
            <person name="Wu W.-L."/>
            <person name="Hsu J.-L."/>
            <person name="Lin Y.-F."/>
            <person name="Huang M.-D."/>
            <person name="Li C.-Y."/>
            <person name="Huang L."/>
            <person name="Wang Z.-W."/>
            <person name="Zhao X."/>
            <person name="Zhong W.-Y."/>
            <person name="Peng D.-H."/>
            <person name="Ahmad S."/>
            <person name="Lan S."/>
            <person name="Zhang J.-S."/>
            <person name="Tsai W.-C."/>
            <person name="Van De Peer Y."/>
            <person name="Liu Z.-J."/>
        </authorList>
    </citation>
    <scope>NUCLEOTIDE SEQUENCE</scope>
    <source>
        <strain evidence="1">SCP</strain>
        <tissue evidence="1">Leaves</tissue>
    </source>
</reference>
<evidence type="ECO:0000313" key="2">
    <source>
        <dbReference type="Proteomes" id="UP001179952"/>
    </source>
</evidence>
<reference evidence="1" key="1">
    <citation type="journal article" date="2023" name="Nat. Commun.">
        <title>Diploid and tetraploid genomes of Acorus and the evolution of monocots.</title>
        <authorList>
            <person name="Ma L."/>
            <person name="Liu K.W."/>
            <person name="Li Z."/>
            <person name="Hsiao Y.Y."/>
            <person name="Qi Y."/>
            <person name="Fu T."/>
            <person name="Tang G.D."/>
            <person name="Zhang D."/>
            <person name="Sun W.H."/>
            <person name="Liu D.K."/>
            <person name="Li Y."/>
            <person name="Chen G.Z."/>
            <person name="Liu X.D."/>
            <person name="Liao X.Y."/>
            <person name="Jiang Y.T."/>
            <person name="Yu X."/>
            <person name="Hao Y."/>
            <person name="Huang J."/>
            <person name="Zhao X.W."/>
            <person name="Ke S."/>
            <person name="Chen Y.Y."/>
            <person name="Wu W.L."/>
            <person name="Hsu J.L."/>
            <person name="Lin Y.F."/>
            <person name="Huang M.D."/>
            <person name="Li C.Y."/>
            <person name="Huang L."/>
            <person name="Wang Z.W."/>
            <person name="Zhao X."/>
            <person name="Zhong W.Y."/>
            <person name="Peng D.H."/>
            <person name="Ahmad S."/>
            <person name="Lan S."/>
            <person name="Zhang J.S."/>
            <person name="Tsai W.C."/>
            <person name="Van de Peer Y."/>
            <person name="Liu Z.J."/>
        </authorList>
    </citation>
    <scope>NUCLEOTIDE SEQUENCE</scope>
    <source>
        <strain evidence="1">SCP</strain>
    </source>
</reference>
<dbReference type="Proteomes" id="UP001179952">
    <property type="component" value="Unassembled WGS sequence"/>
</dbReference>
<proteinExistence type="predicted"/>
<gene>
    <name evidence="1" type="ORF">QJS04_geneDACA015497</name>
</gene>
<sequence>MVADLIKPFSEQEIELVIRSLPRNKALRPMDIQVSSIRGSGLFSKKIFVRLYELFSSNQ</sequence>
<protein>
    <submittedName>
        <fullName evidence="1">Uncharacterized protein</fullName>
    </submittedName>
</protein>
<evidence type="ECO:0000313" key="1">
    <source>
        <dbReference type="EMBL" id="KAK1259543.1"/>
    </source>
</evidence>
<accession>A0AAV9A5S7</accession>
<keyword evidence="2" id="KW-1185">Reference proteome</keyword>
<comment type="caution">
    <text evidence="1">The sequence shown here is derived from an EMBL/GenBank/DDBJ whole genome shotgun (WGS) entry which is preliminary data.</text>
</comment>
<dbReference type="EMBL" id="JAUJYN010000012">
    <property type="protein sequence ID" value="KAK1259543.1"/>
    <property type="molecule type" value="Genomic_DNA"/>
</dbReference>